<accession>A0A1M5MMY6</accession>
<evidence type="ECO:0000313" key="2">
    <source>
        <dbReference type="Proteomes" id="UP000184221"/>
    </source>
</evidence>
<keyword evidence="2" id="KW-1185">Reference proteome</keyword>
<sequence length="322" mass="36539">MTNNSRFQPLPFPDTSDGDERLVGVEIEFSGLDEAETAKLIKKHLGGEKERDGAHAFIIKDTKIGKMRVELDTALRKVKGVPLLDEGLSLARGLVPVEIVTDPIARPRLVAFDDFLAILRENGALGSRAGAFLGFGVHLNPQVVDTDHPHTLKTFLAFGLLEDWLRDHEDLDNTRRILPFVRAWPQSLLSEMCTAMPENLTDMMALYAKHIVSRNHGLDCLPLFKHHDPGIFEDLFPDDKLTSARPTFHFRMPDCRIDEDTWSLDQSWELWRVVEETAANDALLGQLMSAWQDHENARFISRKSWVETVDDHLETRIEKGDI</sequence>
<protein>
    <submittedName>
        <fullName evidence="1">Putative amidoligase enzyme</fullName>
    </submittedName>
</protein>
<dbReference type="Pfam" id="PF12224">
    <property type="entry name" value="Amidoligase_2"/>
    <property type="match status" value="1"/>
</dbReference>
<dbReference type="InterPro" id="IPR022025">
    <property type="entry name" value="Amidoligase_2"/>
</dbReference>
<evidence type="ECO:0000313" key="1">
    <source>
        <dbReference type="EMBL" id="SHG78794.1"/>
    </source>
</evidence>
<name>A0A1M5MMY6_9RHOB</name>
<dbReference type="AlphaFoldDB" id="A0A1M5MMY6"/>
<keyword evidence="1" id="KW-0436">Ligase</keyword>
<dbReference type="EMBL" id="FQXC01000001">
    <property type="protein sequence ID" value="SHG78794.1"/>
    <property type="molecule type" value="Genomic_DNA"/>
</dbReference>
<dbReference type="RefSeq" id="WP_072776688.1">
    <property type="nucleotide sequence ID" value="NZ_FQXC01000001.1"/>
</dbReference>
<organism evidence="1 2">
    <name type="scientific">Marivita hallyeonensis</name>
    <dbReference type="NCBI Taxonomy" id="996342"/>
    <lineage>
        <taxon>Bacteria</taxon>
        <taxon>Pseudomonadati</taxon>
        <taxon>Pseudomonadota</taxon>
        <taxon>Alphaproteobacteria</taxon>
        <taxon>Rhodobacterales</taxon>
        <taxon>Roseobacteraceae</taxon>
        <taxon>Marivita</taxon>
    </lineage>
</organism>
<reference evidence="1 2" key="1">
    <citation type="submission" date="2016-11" db="EMBL/GenBank/DDBJ databases">
        <authorList>
            <person name="Jaros S."/>
            <person name="Januszkiewicz K."/>
            <person name="Wedrychowicz H."/>
        </authorList>
    </citation>
    <scope>NUCLEOTIDE SEQUENCE [LARGE SCALE GENOMIC DNA]</scope>
    <source>
        <strain evidence="1 2">DSM 29431</strain>
    </source>
</reference>
<gene>
    <name evidence="1" type="ORF">SAMN05443551_0584</name>
</gene>
<dbReference type="Proteomes" id="UP000184221">
    <property type="component" value="Unassembled WGS sequence"/>
</dbReference>
<dbReference type="STRING" id="996342.SAMN05443551_0584"/>
<proteinExistence type="predicted"/>
<dbReference type="GO" id="GO:0016874">
    <property type="term" value="F:ligase activity"/>
    <property type="evidence" value="ECO:0007669"/>
    <property type="project" value="UniProtKB-KW"/>
</dbReference>